<keyword evidence="6" id="KW-0408">Iron</keyword>
<keyword evidence="4" id="KW-0479">Metal-binding</keyword>
<keyword evidence="5" id="KW-0560">Oxidoreductase</keyword>
<organism evidence="9 10">
    <name type="scientific">Ficus carica</name>
    <name type="common">Common fig</name>
    <dbReference type="NCBI Taxonomy" id="3494"/>
    <lineage>
        <taxon>Eukaryota</taxon>
        <taxon>Viridiplantae</taxon>
        <taxon>Streptophyta</taxon>
        <taxon>Embryophyta</taxon>
        <taxon>Tracheophyta</taxon>
        <taxon>Spermatophyta</taxon>
        <taxon>Magnoliopsida</taxon>
        <taxon>eudicotyledons</taxon>
        <taxon>Gunneridae</taxon>
        <taxon>Pentapetalae</taxon>
        <taxon>rosids</taxon>
        <taxon>fabids</taxon>
        <taxon>Rosales</taxon>
        <taxon>Moraceae</taxon>
        <taxon>Ficeae</taxon>
        <taxon>Ficus</taxon>
    </lineage>
</organism>
<evidence type="ECO:0000256" key="4">
    <source>
        <dbReference type="ARBA" id="ARBA00022723"/>
    </source>
</evidence>
<evidence type="ECO:0000313" key="10">
    <source>
        <dbReference type="Proteomes" id="UP001187192"/>
    </source>
</evidence>
<dbReference type="GO" id="GO:0016705">
    <property type="term" value="F:oxidoreductase activity, acting on paired donors, with incorporation or reduction of molecular oxygen"/>
    <property type="evidence" value="ECO:0007669"/>
    <property type="project" value="InterPro"/>
</dbReference>
<dbReference type="SUPFAM" id="SSF48264">
    <property type="entry name" value="Cytochrome P450"/>
    <property type="match status" value="1"/>
</dbReference>
<keyword evidence="10" id="KW-1185">Reference proteome</keyword>
<keyword evidence="8" id="KW-1133">Transmembrane helix</keyword>
<reference evidence="9" key="1">
    <citation type="submission" date="2023-07" db="EMBL/GenBank/DDBJ databases">
        <title>draft genome sequence of fig (Ficus carica).</title>
        <authorList>
            <person name="Takahashi T."/>
            <person name="Nishimura K."/>
        </authorList>
    </citation>
    <scope>NUCLEOTIDE SEQUENCE</scope>
</reference>
<evidence type="ECO:0000256" key="7">
    <source>
        <dbReference type="ARBA" id="ARBA00023033"/>
    </source>
</evidence>
<evidence type="ECO:0000256" key="2">
    <source>
        <dbReference type="ARBA" id="ARBA00010617"/>
    </source>
</evidence>
<comment type="cofactor">
    <cofactor evidence="1">
        <name>heme</name>
        <dbReference type="ChEBI" id="CHEBI:30413"/>
    </cofactor>
</comment>
<comment type="similarity">
    <text evidence="2">Belongs to the cytochrome P450 family.</text>
</comment>
<evidence type="ECO:0008006" key="11">
    <source>
        <dbReference type="Google" id="ProtNLM"/>
    </source>
</evidence>
<accession>A0AA88E9Y5</accession>
<gene>
    <name evidence="9" type="ORF">TIFTF001_054541</name>
</gene>
<dbReference type="AlphaFoldDB" id="A0AA88E9Y5"/>
<feature type="transmembrane region" description="Helical" evidence="8">
    <location>
        <begin position="6"/>
        <end position="23"/>
    </location>
</feature>
<keyword evidence="7" id="KW-0503">Monooxygenase</keyword>
<dbReference type="Proteomes" id="UP001187192">
    <property type="component" value="Unassembled WGS sequence"/>
</dbReference>
<dbReference type="Pfam" id="PF00067">
    <property type="entry name" value="p450"/>
    <property type="match status" value="1"/>
</dbReference>
<evidence type="ECO:0000256" key="5">
    <source>
        <dbReference type="ARBA" id="ARBA00023002"/>
    </source>
</evidence>
<feature type="non-terminal residue" evidence="9">
    <location>
        <position position="120"/>
    </location>
</feature>
<comment type="caution">
    <text evidence="9">The sequence shown here is derived from an EMBL/GenBank/DDBJ whole genome shotgun (WGS) entry which is preliminary data.</text>
</comment>
<keyword evidence="3" id="KW-0349">Heme</keyword>
<evidence type="ECO:0000256" key="6">
    <source>
        <dbReference type="ARBA" id="ARBA00023004"/>
    </source>
</evidence>
<dbReference type="InterPro" id="IPR001128">
    <property type="entry name" value="Cyt_P450"/>
</dbReference>
<evidence type="ECO:0000256" key="3">
    <source>
        <dbReference type="ARBA" id="ARBA00022617"/>
    </source>
</evidence>
<dbReference type="PANTHER" id="PTHR47944">
    <property type="entry name" value="CYTOCHROME P450 98A9"/>
    <property type="match status" value="1"/>
</dbReference>
<sequence length="120" mass="13254">MESWLVIAISICIASIIGVWLSGNGSRRPKKLQLPPGPQTFPVIGDISLIRKSGVEMEAMIRNLHAKYGPIVTLRILHRPAVFVADHSLTHQALVQNGAVFASRPPNQPHRFLQPAQHQL</sequence>
<evidence type="ECO:0000256" key="8">
    <source>
        <dbReference type="SAM" id="Phobius"/>
    </source>
</evidence>
<dbReference type="GO" id="GO:0005506">
    <property type="term" value="F:iron ion binding"/>
    <property type="evidence" value="ECO:0007669"/>
    <property type="project" value="InterPro"/>
</dbReference>
<dbReference type="PANTHER" id="PTHR47944:SF19">
    <property type="entry name" value="CYTOCHROME P450 77A4"/>
    <property type="match status" value="1"/>
</dbReference>
<dbReference type="GO" id="GO:0004497">
    <property type="term" value="F:monooxygenase activity"/>
    <property type="evidence" value="ECO:0007669"/>
    <property type="project" value="UniProtKB-KW"/>
</dbReference>
<dbReference type="EMBL" id="BTGU01015036">
    <property type="protein sequence ID" value="GMN70857.1"/>
    <property type="molecule type" value="Genomic_DNA"/>
</dbReference>
<evidence type="ECO:0000313" key="9">
    <source>
        <dbReference type="EMBL" id="GMN70857.1"/>
    </source>
</evidence>
<protein>
    <recommendedName>
        <fullName evidence="11">Cytochrome P450</fullName>
    </recommendedName>
</protein>
<proteinExistence type="inferred from homology"/>
<dbReference type="Gene3D" id="1.10.630.10">
    <property type="entry name" value="Cytochrome P450"/>
    <property type="match status" value="1"/>
</dbReference>
<dbReference type="GO" id="GO:0020037">
    <property type="term" value="F:heme binding"/>
    <property type="evidence" value="ECO:0007669"/>
    <property type="project" value="InterPro"/>
</dbReference>
<keyword evidence="8" id="KW-0472">Membrane</keyword>
<name>A0AA88E9Y5_FICCA</name>
<keyword evidence="8" id="KW-0812">Transmembrane</keyword>
<dbReference type="InterPro" id="IPR036396">
    <property type="entry name" value="Cyt_P450_sf"/>
</dbReference>
<evidence type="ECO:0000256" key="1">
    <source>
        <dbReference type="ARBA" id="ARBA00001971"/>
    </source>
</evidence>